<evidence type="ECO:0000313" key="1">
    <source>
        <dbReference type="EMBL" id="MBB4143005.1"/>
    </source>
</evidence>
<organism evidence="1 2">
    <name type="scientific">Rhizobium rhizoryzae</name>
    <dbReference type="NCBI Taxonomy" id="451876"/>
    <lineage>
        <taxon>Bacteria</taxon>
        <taxon>Pseudomonadati</taxon>
        <taxon>Pseudomonadota</taxon>
        <taxon>Alphaproteobacteria</taxon>
        <taxon>Hyphomicrobiales</taxon>
        <taxon>Rhizobiaceae</taxon>
        <taxon>Rhizobium/Agrobacterium group</taxon>
        <taxon>Rhizobium</taxon>
    </lineage>
</organism>
<dbReference type="EMBL" id="JACIEC010000001">
    <property type="protein sequence ID" value="MBB4143005.1"/>
    <property type="molecule type" value="Genomic_DNA"/>
</dbReference>
<protein>
    <submittedName>
        <fullName evidence="1">Uncharacterized protein</fullName>
    </submittedName>
</protein>
<gene>
    <name evidence="1" type="ORF">GGQ72_001504</name>
</gene>
<dbReference type="Pfam" id="PF20361">
    <property type="entry name" value="DUF6656"/>
    <property type="match status" value="1"/>
</dbReference>
<comment type="caution">
    <text evidence="1">The sequence shown here is derived from an EMBL/GenBank/DDBJ whole genome shotgun (WGS) entry which is preliminary data.</text>
</comment>
<name>A0A7W6PPE8_9HYPH</name>
<dbReference type="RefSeq" id="WP_165132569.1">
    <property type="nucleotide sequence ID" value="NZ_CP049250.1"/>
</dbReference>
<dbReference type="AlphaFoldDB" id="A0A7W6PPE8"/>
<reference evidence="1 2" key="1">
    <citation type="submission" date="2020-08" db="EMBL/GenBank/DDBJ databases">
        <title>Genomic Encyclopedia of Type Strains, Phase IV (KMG-IV): sequencing the most valuable type-strain genomes for metagenomic binning, comparative biology and taxonomic classification.</title>
        <authorList>
            <person name="Goeker M."/>
        </authorList>
    </citation>
    <scope>NUCLEOTIDE SEQUENCE [LARGE SCALE GENOMIC DNA]</scope>
    <source>
        <strain evidence="1 2">DSM 29514</strain>
    </source>
</reference>
<dbReference type="Proteomes" id="UP000519897">
    <property type="component" value="Unassembled WGS sequence"/>
</dbReference>
<evidence type="ECO:0000313" key="2">
    <source>
        <dbReference type="Proteomes" id="UP000519897"/>
    </source>
</evidence>
<sequence length="203" mass="23836">MEEKRKFRYFDAAALRPLLPQPKKASHSEFLRTGRISREKGDWLPDERRYLTYEEVAERTEKKLTTAGETTHERLNNVHKLIRFPKIIFSKALDERPHLGYCHVTTAKTRFDRQRPIVWSFYICNFAADIGEEEGFFQHIRTDYSRMYFAVAMQQAEDGRMQIDRSIRGNGLLFKTNDPAEALKNVLVLGAPDETVREIIRKL</sequence>
<keyword evidence="2" id="KW-1185">Reference proteome</keyword>
<proteinExistence type="predicted"/>
<dbReference type="InterPro" id="IPR046597">
    <property type="entry name" value="DUF6656"/>
</dbReference>
<accession>A0A7W6PPE8</accession>